<dbReference type="PROSITE" id="PS50600">
    <property type="entry name" value="ULP_PROTEASE"/>
    <property type="match status" value="1"/>
</dbReference>
<proteinExistence type="inferred from homology"/>
<feature type="compositionally biased region" description="Basic and acidic residues" evidence="5">
    <location>
        <begin position="41"/>
        <end position="51"/>
    </location>
</feature>
<keyword evidence="3 7" id="KW-0378">Hydrolase</keyword>
<gene>
    <name evidence="7" type="ORF">MNAN1_003859</name>
</gene>
<name>A0AAF0EQ28_9BASI</name>
<feature type="compositionally biased region" description="Basic and acidic residues" evidence="5">
    <location>
        <begin position="96"/>
        <end position="106"/>
    </location>
</feature>
<dbReference type="PANTHER" id="PTHR12606">
    <property type="entry name" value="SENTRIN/SUMO-SPECIFIC PROTEASE"/>
    <property type="match status" value="1"/>
</dbReference>
<evidence type="ECO:0000256" key="3">
    <source>
        <dbReference type="ARBA" id="ARBA00022801"/>
    </source>
</evidence>
<evidence type="ECO:0000259" key="6">
    <source>
        <dbReference type="PROSITE" id="PS50600"/>
    </source>
</evidence>
<dbReference type="Pfam" id="PF02902">
    <property type="entry name" value="Peptidase_C48"/>
    <property type="match status" value="1"/>
</dbReference>
<evidence type="ECO:0000313" key="8">
    <source>
        <dbReference type="Proteomes" id="UP001213623"/>
    </source>
</evidence>
<dbReference type="Gene3D" id="3.40.395.10">
    <property type="entry name" value="Adenoviral Proteinase, Chain A"/>
    <property type="match status" value="1"/>
</dbReference>
<dbReference type="EC" id="3.4.22.68" evidence="7"/>
<keyword evidence="4" id="KW-0788">Thiol protease</keyword>
<dbReference type="InterPro" id="IPR003653">
    <property type="entry name" value="Peptidase_C48_C"/>
</dbReference>
<organism evidence="7 8">
    <name type="scientific">Malassezia nana</name>
    <dbReference type="NCBI Taxonomy" id="180528"/>
    <lineage>
        <taxon>Eukaryota</taxon>
        <taxon>Fungi</taxon>
        <taxon>Dikarya</taxon>
        <taxon>Basidiomycota</taxon>
        <taxon>Ustilaginomycotina</taxon>
        <taxon>Malasseziomycetes</taxon>
        <taxon>Malasseziales</taxon>
        <taxon>Malasseziaceae</taxon>
        <taxon>Malassezia</taxon>
    </lineage>
</organism>
<evidence type="ECO:0000256" key="1">
    <source>
        <dbReference type="ARBA" id="ARBA00005234"/>
    </source>
</evidence>
<feature type="region of interest" description="Disordered" evidence="5">
    <location>
        <begin position="41"/>
        <end position="156"/>
    </location>
</feature>
<accession>A0AAF0EQ28</accession>
<keyword evidence="8" id="KW-1185">Reference proteome</keyword>
<evidence type="ECO:0000256" key="2">
    <source>
        <dbReference type="ARBA" id="ARBA00022670"/>
    </source>
</evidence>
<dbReference type="GO" id="GO:0016929">
    <property type="term" value="F:deSUMOylase activity"/>
    <property type="evidence" value="ECO:0007669"/>
    <property type="project" value="TreeGrafter"/>
</dbReference>
<dbReference type="AlphaFoldDB" id="A0AAF0EQ28"/>
<evidence type="ECO:0000313" key="7">
    <source>
        <dbReference type="EMBL" id="WFD28844.1"/>
    </source>
</evidence>
<dbReference type="GO" id="GO:0016926">
    <property type="term" value="P:protein desumoylation"/>
    <property type="evidence" value="ECO:0007669"/>
    <property type="project" value="TreeGrafter"/>
</dbReference>
<evidence type="ECO:0000256" key="5">
    <source>
        <dbReference type="SAM" id="MobiDB-lite"/>
    </source>
</evidence>
<comment type="similarity">
    <text evidence="1">Belongs to the peptidase C48 family.</text>
</comment>
<dbReference type="GO" id="GO:0006508">
    <property type="term" value="P:proteolysis"/>
    <property type="evidence" value="ECO:0007669"/>
    <property type="project" value="UniProtKB-KW"/>
</dbReference>
<sequence>MPKRKRSDLDDQDPCIESMNTSWWSRLLEFFCPASWVRRPEANKEGDDVTEAHPGPTNPCSDAPNEQGALGPQDARTTEAHDEIQPSALESGPDACAKEQRSKQDDDSTSDAQSGMACSDKPKEKASGQRDVSHESHPSSPNDSVLVIDDSDDKVPRLSTTDARAKYLASRPLKSQRVSRFRPMYAMPVLSPAAASTPRVKGPGPAPRRALSSLSQRRKAPLGMVEFRAQLQARQQARIAAMVRDAFHTLRGARTGASWEDFQALVRKRAHVQQLLDLETLRVQPRAHVLDEAEYTKRTLAALQEREEHARARLPERARPAEKQRETVREAKARRRAAHGVLGRATLPTALPAAAEARVQQALAQRGIVSTMKGAQVEAHDMAKLRPGQWLNDEVINFYGQLIQQRANEAAPQPGVAGACWAVHVFSSFFWENLTTRGYAGVRRWSRRVDLFTKDLVLLPINVGQAHWVCAAIDLRLRRFAYYDSMGMPSPVVLQRLRAYLSDELRDKHGLTLYLDDWADYFACDTSPQQSNGYDCGVFTAQTLEQLSRRDPALPYPAPLEAAAFAQPADPRALELLREEYSEDYAWNFDQSDMPYLRRRMVYEIATKQLLTE</sequence>
<evidence type="ECO:0000256" key="4">
    <source>
        <dbReference type="ARBA" id="ARBA00022807"/>
    </source>
</evidence>
<reference evidence="7" key="1">
    <citation type="submission" date="2023-03" db="EMBL/GenBank/DDBJ databases">
        <title>Mating type loci evolution in Malassezia.</title>
        <authorList>
            <person name="Coelho M.A."/>
        </authorList>
    </citation>
    <scope>NUCLEOTIDE SEQUENCE</scope>
    <source>
        <strain evidence="7">CBS 9557</strain>
    </source>
</reference>
<keyword evidence="2" id="KW-0645">Protease</keyword>
<dbReference type="SUPFAM" id="SSF54001">
    <property type="entry name" value="Cysteine proteinases"/>
    <property type="match status" value="1"/>
</dbReference>
<feature type="region of interest" description="Disordered" evidence="5">
    <location>
        <begin position="194"/>
        <end position="217"/>
    </location>
</feature>
<protein>
    <submittedName>
        <fullName evidence="7">Ulp1 peptidase</fullName>
        <ecNumber evidence="7">3.4.22.68</ecNumber>
    </submittedName>
</protein>
<dbReference type="EMBL" id="CP119899">
    <property type="protein sequence ID" value="WFD28844.1"/>
    <property type="molecule type" value="Genomic_DNA"/>
</dbReference>
<feature type="compositionally biased region" description="Basic and acidic residues" evidence="5">
    <location>
        <begin position="120"/>
        <end position="137"/>
    </location>
</feature>
<dbReference type="PANTHER" id="PTHR12606:SF141">
    <property type="entry name" value="GH15225P-RELATED"/>
    <property type="match status" value="1"/>
</dbReference>
<feature type="domain" description="Ubiquitin-like protease family profile" evidence="6">
    <location>
        <begin position="375"/>
        <end position="547"/>
    </location>
</feature>
<dbReference type="InterPro" id="IPR038765">
    <property type="entry name" value="Papain-like_cys_pep_sf"/>
</dbReference>
<dbReference type="Proteomes" id="UP001213623">
    <property type="component" value="Chromosome 8"/>
</dbReference>
<dbReference type="GO" id="GO:0005634">
    <property type="term" value="C:nucleus"/>
    <property type="evidence" value="ECO:0007669"/>
    <property type="project" value="TreeGrafter"/>
</dbReference>